<dbReference type="EMBL" id="RRZB01000011">
    <property type="protein sequence ID" value="MBE0463110.1"/>
    <property type="molecule type" value="Genomic_DNA"/>
</dbReference>
<organism evidence="1 2">
    <name type="scientific">Halomonas colorata</name>
    <dbReference type="NCBI Taxonomy" id="2742615"/>
    <lineage>
        <taxon>Bacteria</taxon>
        <taxon>Pseudomonadati</taxon>
        <taxon>Pseudomonadota</taxon>
        <taxon>Gammaproteobacteria</taxon>
        <taxon>Oceanospirillales</taxon>
        <taxon>Halomonadaceae</taxon>
        <taxon>Halomonas</taxon>
    </lineage>
</organism>
<gene>
    <name evidence="1" type="ORF">EI547_06505</name>
</gene>
<name>A0ABR9FWT1_9GAMM</name>
<protein>
    <submittedName>
        <fullName evidence="1">Uncharacterized protein</fullName>
    </submittedName>
</protein>
<proteinExistence type="predicted"/>
<evidence type="ECO:0000313" key="1">
    <source>
        <dbReference type="EMBL" id="MBE0463110.1"/>
    </source>
</evidence>
<comment type="caution">
    <text evidence="1">The sequence shown here is derived from an EMBL/GenBank/DDBJ whole genome shotgun (WGS) entry which is preliminary data.</text>
</comment>
<dbReference type="Proteomes" id="UP001645038">
    <property type="component" value="Unassembled WGS sequence"/>
</dbReference>
<dbReference type="RefSeq" id="WP_192537674.1">
    <property type="nucleotide sequence ID" value="NZ_RRZB01000011.1"/>
</dbReference>
<evidence type="ECO:0000313" key="2">
    <source>
        <dbReference type="Proteomes" id="UP001645038"/>
    </source>
</evidence>
<accession>A0ABR9FWT1</accession>
<keyword evidence="2" id="KW-1185">Reference proteome</keyword>
<reference evidence="1 2" key="1">
    <citation type="submission" date="2020-07" db="EMBL/GenBank/DDBJ databases">
        <title>Halophilic bacteria isolated from french cheeses.</title>
        <authorList>
            <person name="Kothe C.I."/>
            <person name="Farah-Kraiem B."/>
            <person name="Renault P."/>
            <person name="Dridi B."/>
        </authorList>
    </citation>
    <scope>NUCLEOTIDE SEQUENCE [LARGE SCALE GENOMIC DNA]</scope>
    <source>
        <strain evidence="1 2">FME20</strain>
    </source>
</reference>
<sequence>MSKLFTARPTIEVDPRNPPELYAPQAVVVKGVRADGLFYKVDIGRICYLERDEDSGYSSGGKHHSFGLVSTDSLSSERVSWLRNYLDCAFRKGWRDETLRGRLHYIRYFFQFCDFNEGAKPTTLSDLVNEYKRYHMTLDQRARMGGASALGITALNGRLNSARSFIQWGGQLSSNEILKYIPKHRYRKSKIEPEARTINLKDGQDYLRACAVYFSQFSDAILGNKYPIRVTPPNTTDNDLYWHSPRGSTLKSLPNCFDVNGNPLPKKEVEHIISKNFKSKSIGQGKRGFYERTLVFNRDEWRGGKLTFQKVYAYNLSVFCFFQVFLGFTAANIQTALDLKISDIDLSVIGSGSFARKHKFRAGRSVEFSSSSKLKKEFLRYLKLREWVESLELFSNVDDYLFVKIGEDQSLKRLERGSGTWLIRQSPLFRNISMVSSRDVRQLSGEYFIRKSKGKVSLVAKKLNNSIATIAKSYTSVDLESQAIEMNGFHEEVSYKVRMFNRETAEPISVKFANDCRAERIATGSCSNLSGHTPLRREGFNAEAPEPACGTFESCLFCEYFAIHLDFEDIHKILSLREALRITSLIRNDPEHFEAVVQPALFRIEEIVAFVSEKNRFSKEVLCKAEEEVEMGKYNVHWDRQIKALSARYNELLIES</sequence>